<evidence type="ECO:0000313" key="3">
    <source>
        <dbReference type="EMBL" id="MPL79704.1"/>
    </source>
</evidence>
<dbReference type="Pfam" id="PF01408">
    <property type="entry name" value="GFO_IDH_MocA"/>
    <property type="match status" value="1"/>
</dbReference>
<dbReference type="GO" id="GO:0000166">
    <property type="term" value="F:nucleotide binding"/>
    <property type="evidence" value="ECO:0007669"/>
    <property type="project" value="InterPro"/>
</dbReference>
<comment type="caution">
    <text evidence="3">The sequence shown here is derived from an EMBL/GenBank/DDBJ whole genome shotgun (WGS) entry which is preliminary data.</text>
</comment>
<reference evidence="3" key="1">
    <citation type="submission" date="2019-08" db="EMBL/GenBank/DDBJ databases">
        <authorList>
            <person name="Kucharzyk K."/>
            <person name="Murdoch R.W."/>
            <person name="Higgins S."/>
            <person name="Loffler F."/>
        </authorList>
    </citation>
    <scope>NUCLEOTIDE SEQUENCE</scope>
</reference>
<dbReference type="Pfam" id="PF22725">
    <property type="entry name" value="GFO_IDH_MocA_C3"/>
    <property type="match status" value="1"/>
</dbReference>
<dbReference type="Gene3D" id="3.40.50.720">
    <property type="entry name" value="NAD(P)-binding Rossmann-like Domain"/>
    <property type="match status" value="1"/>
</dbReference>
<dbReference type="InterPro" id="IPR055170">
    <property type="entry name" value="GFO_IDH_MocA-like_dom"/>
</dbReference>
<name>A0A644UL57_9ZZZZ</name>
<dbReference type="Gene3D" id="3.30.360.10">
    <property type="entry name" value="Dihydrodipicolinate Reductase, domain 2"/>
    <property type="match status" value="1"/>
</dbReference>
<dbReference type="SUPFAM" id="SSF55347">
    <property type="entry name" value="Glyceraldehyde-3-phosphate dehydrogenase-like, C-terminal domain"/>
    <property type="match status" value="1"/>
</dbReference>
<evidence type="ECO:0000259" key="1">
    <source>
        <dbReference type="Pfam" id="PF01408"/>
    </source>
</evidence>
<organism evidence="3">
    <name type="scientific">bioreactor metagenome</name>
    <dbReference type="NCBI Taxonomy" id="1076179"/>
    <lineage>
        <taxon>unclassified sequences</taxon>
        <taxon>metagenomes</taxon>
        <taxon>ecological metagenomes</taxon>
    </lineage>
</organism>
<dbReference type="SUPFAM" id="SSF51735">
    <property type="entry name" value="NAD(P)-binding Rossmann-fold domains"/>
    <property type="match status" value="1"/>
</dbReference>
<dbReference type="EMBL" id="VSSQ01000129">
    <property type="protein sequence ID" value="MPL79704.1"/>
    <property type="molecule type" value="Genomic_DNA"/>
</dbReference>
<protein>
    <submittedName>
        <fullName evidence="3">Uncharacterized protein</fullName>
    </submittedName>
</protein>
<dbReference type="InterPro" id="IPR036291">
    <property type="entry name" value="NAD(P)-bd_dom_sf"/>
</dbReference>
<gene>
    <name evidence="3" type="ORF">SDC9_25588</name>
</gene>
<dbReference type="AlphaFoldDB" id="A0A644UL57"/>
<dbReference type="PANTHER" id="PTHR43708:SF3">
    <property type="entry name" value="OXIDOREDUCTASE"/>
    <property type="match status" value="1"/>
</dbReference>
<proteinExistence type="predicted"/>
<feature type="domain" description="GFO/IDH/MocA-like oxidoreductase" evidence="2">
    <location>
        <begin position="166"/>
        <end position="297"/>
    </location>
</feature>
<feature type="domain" description="Gfo/Idh/MocA-like oxidoreductase N-terminal" evidence="1">
    <location>
        <begin position="29"/>
        <end position="157"/>
    </location>
</feature>
<dbReference type="InterPro" id="IPR000683">
    <property type="entry name" value="Gfo/Idh/MocA-like_OxRdtase_N"/>
</dbReference>
<dbReference type="InterPro" id="IPR051317">
    <property type="entry name" value="Gfo/Idh/MocA_oxidoreduct"/>
</dbReference>
<accession>A0A644UL57</accession>
<dbReference type="PANTHER" id="PTHR43708">
    <property type="entry name" value="CONSERVED EXPRESSED OXIDOREDUCTASE (EUROFUNG)"/>
    <property type="match status" value="1"/>
</dbReference>
<evidence type="ECO:0000259" key="2">
    <source>
        <dbReference type="Pfam" id="PF22725"/>
    </source>
</evidence>
<sequence length="408" mass="43611">MAVDSALGGDMENGIQSAGGTLAEGRRLRLGVVGGGAGAFIGQIHARGARLSDRWQIVAGALSSRPDVAQASGRAWGLDPARSYTDWREMARAEAARPDGIEAVAITVPNHLHYPVAMAFMEAGIDVISDKPLVNTLDEARGLIARQRETGLFFGVTYSFAAHAMVRQARQMVREGAIGRVTQIHVEYFQELALLPAEAAWSGTPWRQDPAKVGGAATTADIGTHAHHLAEFVSGLRMTQLRAEFHRLGADQPLEDTAFMTCRFEGGVPGTLLVSQAVAGASCALRLRISGSEGTLEWDQETPEYLDLRPFNAPHQRISRGHGAGMLPEAARFVHLPRGHPEALSDAWGNLYEEFAIAIEARRDGRALPEGRIACPGLAEGAAGVAFIQAAIRSNAEGGAWVPCLFET</sequence>